<organism evidence="1 2">
    <name type="scientific">Glycomyces rutgersensis</name>
    <dbReference type="NCBI Taxonomy" id="58115"/>
    <lineage>
        <taxon>Bacteria</taxon>
        <taxon>Bacillati</taxon>
        <taxon>Actinomycetota</taxon>
        <taxon>Actinomycetes</taxon>
        <taxon>Glycomycetales</taxon>
        <taxon>Glycomycetaceae</taxon>
        <taxon>Glycomyces</taxon>
    </lineage>
</organism>
<reference evidence="1 2" key="1">
    <citation type="journal article" date="2019" name="Int. J. Syst. Evol. Microbiol.">
        <title>The Global Catalogue of Microorganisms (GCM) 10K type strain sequencing project: providing services to taxonomists for standard genome sequencing and annotation.</title>
        <authorList>
            <consortium name="The Broad Institute Genomics Platform"/>
            <consortium name="The Broad Institute Genome Sequencing Center for Infectious Disease"/>
            <person name="Wu L."/>
            <person name="Ma J."/>
        </authorList>
    </citation>
    <scope>NUCLEOTIDE SEQUENCE [LARGE SCALE GENOMIC DNA]</scope>
    <source>
        <strain evidence="1 2">JCM 6238</strain>
    </source>
</reference>
<evidence type="ECO:0000313" key="1">
    <source>
        <dbReference type="EMBL" id="GAA2323343.1"/>
    </source>
</evidence>
<evidence type="ECO:0008006" key="3">
    <source>
        <dbReference type="Google" id="ProtNLM"/>
    </source>
</evidence>
<comment type="caution">
    <text evidence="1">The sequence shown here is derived from an EMBL/GenBank/DDBJ whole genome shotgun (WGS) entry which is preliminary data.</text>
</comment>
<sequence>MDFEQSSECALHGPGISPQRLIGCRLVKVTASWSWHADGRSTDPLDVWLTVEREGPIRITTGSDWCLIVDASKPHAGYDLGEGGRVEVRESGRETPFGSHLGEDILGAREDYEPFTGRIGLDLTFATGRVRCESWAGDLRLKDLP</sequence>
<proteinExistence type="predicted"/>
<dbReference type="Proteomes" id="UP001501584">
    <property type="component" value="Unassembled WGS sequence"/>
</dbReference>
<name>A0ABN3F8F7_9ACTN</name>
<dbReference type="EMBL" id="BAAASX010000002">
    <property type="protein sequence ID" value="GAA2323343.1"/>
    <property type="molecule type" value="Genomic_DNA"/>
</dbReference>
<protein>
    <recommendedName>
        <fullName evidence="3">DUF4178 domain-containing protein</fullName>
    </recommendedName>
</protein>
<keyword evidence="2" id="KW-1185">Reference proteome</keyword>
<gene>
    <name evidence="1" type="ORF">GCM10010403_11760</name>
</gene>
<accession>A0ABN3F8F7</accession>
<evidence type="ECO:0000313" key="2">
    <source>
        <dbReference type="Proteomes" id="UP001501584"/>
    </source>
</evidence>